<dbReference type="GO" id="GO:0016829">
    <property type="term" value="F:lyase activity"/>
    <property type="evidence" value="ECO:0007669"/>
    <property type="project" value="UniProtKB-KW"/>
</dbReference>
<dbReference type="SMART" id="SM00201">
    <property type="entry name" value="SO"/>
    <property type="match status" value="2"/>
</dbReference>
<feature type="domain" description="SMB" evidence="17">
    <location>
        <begin position="141"/>
        <end position="183"/>
    </location>
</feature>
<evidence type="ECO:0000256" key="14">
    <source>
        <dbReference type="ARBA" id="ARBA00023239"/>
    </source>
</evidence>
<reference evidence="19" key="1">
    <citation type="submission" date="2025-08" db="UniProtKB">
        <authorList>
            <consortium name="Ensembl"/>
        </authorList>
    </citation>
    <scope>IDENTIFICATION</scope>
</reference>
<dbReference type="SUPFAM" id="SSF142877">
    <property type="entry name" value="EndoU-like"/>
    <property type="match status" value="1"/>
</dbReference>
<proteinExistence type="inferred from homology"/>
<comment type="similarity">
    <text evidence="3 16">Belongs to the ENDOU family.</text>
</comment>
<evidence type="ECO:0000256" key="15">
    <source>
        <dbReference type="ARBA" id="ARBA00048688"/>
    </source>
</evidence>
<dbReference type="GO" id="GO:0016787">
    <property type="term" value="F:hydrolase activity"/>
    <property type="evidence" value="ECO:0007669"/>
    <property type="project" value="UniProtKB-KW"/>
</dbReference>
<dbReference type="InterPro" id="IPR001212">
    <property type="entry name" value="Somatomedin_B_dom"/>
</dbReference>
<dbReference type="Proteomes" id="UP000694569">
    <property type="component" value="Unplaced"/>
</dbReference>
<keyword evidence="8" id="KW-0732">Signal</keyword>
<evidence type="ECO:0000256" key="5">
    <source>
        <dbReference type="ARBA" id="ARBA00022525"/>
    </source>
</evidence>
<evidence type="ECO:0000256" key="11">
    <source>
        <dbReference type="ARBA" id="ARBA00022884"/>
    </source>
</evidence>
<evidence type="ECO:0000256" key="6">
    <source>
        <dbReference type="ARBA" id="ARBA00022722"/>
    </source>
</evidence>
<dbReference type="GO" id="GO:0046872">
    <property type="term" value="F:metal ion binding"/>
    <property type="evidence" value="ECO:0007669"/>
    <property type="project" value="UniProtKB-UniRule"/>
</dbReference>
<dbReference type="Ensembl" id="ENSLLET00000007831.1">
    <property type="protein sequence ID" value="ENSLLEP00000007521.1"/>
    <property type="gene ID" value="ENSLLEG00000004771.1"/>
</dbReference>
<dbReference type="InterPro" id="IPR018998">
    <property type="entry name" value="EndoU_C"/>
</dbReference>
<evidence type="ECO:0000256" key="12">
    <source>
        <dbReference type="ARBA" id="ARBA00023157"/>
    </source>
</evidence>
<evidence type="ECO:0000256" key="10">
    <source>
        <dbReference type="ARBA" id="ARBA00022801"/>
    </source>
</evidence>
<dbReference type="AlphaFoldDB" id="A0A8C5LZY8"/>
<dbReference type="GO" id="GO:0003723">
    <property type="term" value="F:RNA binding"/>
    <property type="evidence" value="ECO:0007669"/>
    <property type="project" value="UniProtKB-UniRule"/>
</dbReference>
<evidence type="ECO:0000256" key="3">
    <source>
        <dbReference type="ARBA" id="ARBA00010168"/>
    </source>
</evidence>
<protein>
    <recommendedName>
        <fullName evidence="16">Protein endoU</fullName>
        <ecNumber evidence="16">4.6.1.-</ecNumber>
    </recommendedName>
</protein>
<dbReference type="EC" id="4.6.1.-" evidence="16"/>
<evidence type="ECO:0000256" key="13">
    <source>
        <dbReference type="ARBA" id="ARBA00023211"/>
    </source>
</evidence>
<dbReference type="PANTHER" id="PTHR12439:SF40">
    <property type="entry name" value="URIDYLATE-SPECIFIC ENDORIBONUCLEASE"/>
    <property type="match status" value="1"/>
</dbReference>
<evidence type="ECO:0000259" key="17">
    <source>
        <dbReference type="PROSITE" id="PS50958"/>
    </source>
</evidence>
<evidence type="ECO:0000256" key="4">
    <source>
        <dbReference type="ARBA" id="ARBA00011245"/>
    </source>
</evidence>
<feature type="domain" description="SMB" evidence="17">
    <location>
        <begin position="87"/>
        <end position="130"/>
    </location>
</feature>
<dbReference type="PANTHER" id="PTHR12439">
    <property type="entry name" value="PLACENTAL PROTEIN 11-RELATED"/>
    <property type="match status" value="1"/>
</dbReference>
<comment type="subcellular location">
    <subcellularLocation>
        <location evidence="2">Secreted</location>
    </subcellularLocation>
</comment>
<dbReference type="Pfam" id="PF09412">
    <property type="entry name" value="XendoU"/>
    <property type="match status" value="1"/>
</dbReference>
<dbReference type="PROSITE" id="PS51959">
    <property type="entry name" value="ENDOU"/>
    <property type="match status" value="1"/>
</dbReference>
<evidence type="ECO:0000256" key="1">
    <source>
        <dbReference type="ARBA" id="ARBA00001936"/>
    </source>
</evidence>
<keyword evidence="11 16" id="KW-0694">RNA-binding</keyword>
<keyword evidence="5" id="KW-0964">Secreted</keyword>
<dbReference type="InterPro" id="IPR039787">
    <property type="entry name" value="ENDOU"/>
</dbReference>
<evidence type="ECO:0000256" key="7">
    <source>
        <dbReference type="ARBA" id="ARBA00022723"/>
    </source>
</evidence>
<dbReference type="CDD" id="cd21159">
    <property type="entry name" value="XendoU"/>
    <property type="match status" value="1"/>
</dbReference>
<sequence>MIHVPRLVLSLITLVCVKEKDFRSYIQMRFISINVTSPFSKDNLSKNLSLATFSTVCKSTMKTPLIFLTFTVIGGIHAFDTCPKDRCEDSCKNRCGQKLDKYYSCQCNPHCERFGDCCHDYHQCLYADPSSNEATHPVETPENSCNGRCWKKFSKKDPCHCNKKCDKHNNCCPDYDTLCGGSSKATINDNNDATSSNYKTKKGNDITNEEIKAISEKIYKQDDNKAKDSDIILNKQNMAEATGNQEDLNEECLYKYVNEELFKRPTYKAFIDLTNNYVRKTGTDESYTAEEIKEQVHFLKEIMKTKPMKVLYTFFHSKGMYDNVEEFTDSLHKMWFGLYSRSSGEADSSGFEHVFIGEVKKNQVSGFHSWIRFYMLEKQGLMDYYSYNYDGPWTSYPDVLGKQFHWDGFYKEVGSQFIGSSPEFDFSLYTLCYISRPGKKCRISLGGHDLGIQTYEWTKNTYDGGNKYVATAYPVV</sequence>
<keyword evidence="12" id="KW-1015">Disulfide bond</keyword>
<dbReference type="Pfam" id="PF01033">
    <property type="entry name" value="Somatomedin_B"/>
    <property type="match status" value="2"/>
</dbReference>
<comment type="subunit">
    <text evidence="4 16">Monomer.</text>
</comment>
<evidence type="ECO:0000313" key="20">
    <source>
        <dbReference type="Proteomes" id="UP000694569"/>
    </source>
</evidence>
<feature type="domain" description="EndoU" evidence="18">
    <location>
        <begin position="207"/>
        <end position="476"/>
    </location>
</feature>
<organism evidence="19 20">
    <name type="scientific">Leptobrachium leishanense</name>
    <name type="common">Leishan spiny toad</name>
    <dbReference type="NCBI Taxonomy" id="445787"/>
    <lineage>
        <taxon>Eukaryota</taxon>
        <taxon>Metazoa</taxon>
        <taxon>Chordata</taxon>
        <taxon>Craniata</taxon>
        <taxon>Vertebrata</taxon>
        <taxon>Euteleostomi</taxon>
        <taxon>Amphibia</taxon>
        <taxon>Batrachia</taxon>
        <taxon>Anura</taxon>
        <taxon>Pelobatoidea</taxon>
        <taxon>Megophryidae</taxon>
        <taxon>Leptobrachium</taxon>
    </lineage>
</organism>
<dbReference type="GeneTree" id="ENSGT00530000063825"/>
<keyword evidence="7 16" id="KW-0479">Metal-binding</keyword>
<dbReference type="OrthoDB" id="430326at2759"/>
<evidence type="ECO:0000313" key="19">
    <source>
        <dbReference type="Ensembl" id="ENSLLEP00000007521.1"/>
    </source>
</evidence>
<evidence type="ECO:0000256" key="2">
    <source>
        <dbReference type="ARBA" id="ARBA00004613"/>
    </source>
</evidence>
<gene>
    <name evidence="19" type="primary">ENDOU</name>
</gene>
<comment type="cofactor">
    <cofactor evidence="1 16">
        <name>Mn(2+)</name>
        <dbReference type="ChEBI" id="CHEBI:29035"/>
    </cofactor>
</comment>
<keyword evidence="14" id="KW-0456">Lyase</keyword>
<dbReference type="Gene3D" id="4.10.410.20">
    <property type="match status" value="2"/>
</dbReference>
<evidence type="ECO:0000256" key="8">
    <source>
        <dbReference type="ARBA" id="ARBA00022729"/>
    </source>
</evidence>
<evidence type="ECO:0000259" key="18">
    <source>
        <dbReference type="PROSITE" id="PS51959"/>
    </source>
</evidence>
<keyword evidence="13 16" id="KW-0464">Manganese</keyword>
<keyword evidence="6 16" id="KW-0540">Nuclease</keyword>
<keyword evidence="9 16" id="KW-0255">Endonuclease</keyword>
<comment type="catalytic activity">
    <reaction evidence="15">
        <text>ribonucleotidyl-uridine-RNA = a 5'-end dephospho-uridine-RNA + a 3'-end 2',3'-cyclophospho-ribonucleotide-RNA</text>
        <dbReference type="Rhea" id="RHEA:67792"/>
        <dbReference type="Rhea" id="RHEA-COMP:10464"/>
        <dbReference type="Rhea" id="RHEA-COMP:17354"/>
        <dbReference type="Rhea" id="RHEA-COMP:17356"/>
        <dbReference type="ChEBI" id="CHEBI:83064"/>
        <dbReference type="ChEBI" id="CHEBI:173117"/>
        <dbReference type="ChEBI" id="CHEBI:173224"/>
    </reaction>
    <physiologicalReaction direction="left-to-right" evidence="15">
        <dbReference type="Rhea" id="RHEA:67793"/>
    </physiologicalReaction>
</comment>
<dbReference type="SUPFAM" id="SSF90188">
    <property type="entry name" value="Somatomedin B domain"/>
    <property type="match status" value="2"/>
</dbReference>
<dbReference type="InterPro" id="IPR036024">
    <property type="entry name" value="Somatomedin_B-like_dom_sf"/>
</dbReference>
<dbReference type="PROSITE" id="PS50958">
    <property type="entry name" value="SMB_2"/>
    <property type="match status" value="2"/>
</dbReference>
<accession>A0A8C5LZY8</accession>
<keyword evidence="10 16" id="KW-0378">Hydrolase</keyword>
<keyword evidence="20" id="KW-1185">Reference proteome</keyword>
<name>A0A8C5LZY8_9ANUR</name>
<dbReference type="GO" id="GO:0005576">
    <property type="term" value="C:extracellular region"/>
    <property type="evidence" value="ECO:0007669"/>
    <property type="project" value="UniProtKB-SubCell"/>
</dbReference>
<dbReference type="PROSITE" id="PS00524">
    <property type="entry name" value="SMB_1"/>
    <property type="match status" value="1"/>
</dbReference>
<evidence type="ECO:0000256" key="9">
    <source>
        <dbReference type="ARBA" id="ARBA00022759"/>
    </source>
</evidence>
<evidence type="ECO:0000256" key="16">
    <source>
        <dbReference type="RuleBase" id="RU367085"/>
    </source>
</evidence>
<dbReference type="InterPro" id="IPR037227">
    <property type="entry name" value="EndoU-like"/>
</dbReference>
<reference evidence="19" key="2">
    <citation type="submission" date="2025-09" db="UniProtKB">
        <authorList>
            <consortium name="Ensembl"/>
        </authorList>
    </citation>
    <scope>IDENTIFICATION</scope>
</reference>
<dbReference type="GO" id="GO:0004521">
    <property type="term" value="F:RNA endonuclease activity"/>
    <property type="evidence" value="ECO:0007669"/>
    <property type="project" value="UniProtKB-UniRule"/>
</dbReference>